<keyword evidence="4" id="KW-1185">Reference proteome</keyword>
<dbReference type="AlphaFoldDB" id="A0A7G1G594"/>
<name>A0A7G1G594_9BACT</name>
<dbReference type="NCBIfam" id="NF040561">
    <property type="entry name" value="PrimPol_Msp"/>
    <property type="match status" value="1"/>
</dbReference>
<dbReference type="SUPFAM" id="SSF48452">
    <property type="entry name" value="TPR-like"/>
    <property type="match status" value="1"/>
</dbReference>
<dbReference type="InterPro" id="IPR054347">
    <property type="entry name" value="TOTE_primase"/>
</dbReference>
<dbReference type="PROSITE" id="PS50005">
    <property type="entry name" value="TPR"/>
    <property type="match status" value="1"/>
</dbReference>
<dbReference type="KEGG" id="ocy:OSSY52_18810"/>
<dbReference type="Gene3D" id="1.25.40.10">
    <property type="entry name" value="Tetratricopeptide repeat domain"/>
    <property type="match status" value="1"/>
</dbReference>
<proteinExistence type="predicted"/>
<gene>
    <name evidence="3" type="ORF">OSSY52_18810</name>
</gene>
<dbReference type="Pfam" id="PF22548">
    <property type="entry name" value="AEP-TOTE"/>
    <property type="match status" value="1"/>
</dbReference>
<organism evidence="3 4">
    <name type="scientific">Tepiditoga spiralis</name>
    <dbReference type="NCBI Taxonomy" id="2108365"/>
    <lineage>
        <taxon>Bacteria</taxon>
        <taxon>Thermotogati</taxon>
        <taxon>Thermotogota</taxon>
        <taxon>Thermotogae</taxon>
        <taxon>Petrotogales</taxon>
        <taxon>Petrotogaceae</taxon>
        <taxon>Tepiditoga</taxon>
    </lineage>
</organism>
<evidence type="ECO:0000313" key="3">
    <source>
        <dbReference type="EMBL" id="BBE31740.1"/>
    </source>
</evidence>
<accession>A0A7G1G594</accession>
<evidence type="ECO:0000313" key="4">
    <source>
        <dbReference type="Proteomes" id="UP000516361"/>
    </source>
</evidence>
<dbReference type="InterPro" id="IPR011990">
    <property type="entry name" value="TPR-like_helical_dom_sf"/>
</dbReference>
<dbReference type="InterPro" id="IPR019734">
    <property type="entry name" value="TPR_rpt"/>
</dbReference>
<protein>
    <recommendedName>
        <fullName evidence="2">TOTE conflict system primase domain-containing protein</fullName>
    </recommendedName>
</protein>
<evidence type="ECO:0000259" key="2">
    <source>
        <dbReference type="Pfam" id="PF22548"/>
    </source>
</evidence>
<dbReference type="Proteomes" id="UP000516361">
    <property type="component" value="Chromosome"/>
</dbReference>
<keyword evidence="1" id="KW-0802">TPR repeat</keyword>
<dbReference type="EMBL" id="AP018712">
    <property type="protein sequence ID" value="BBE31740.1"/>
    <property type="molecule type" value="Genomic_DNA"/>
</dbReference>
<dbReference type="SUPFAM" id="SSF56747">
    <property type="entry name" value="Prim-pol domain"/>
    <property type="match status" value="1"/>
</dbReference>
<reference evidence="3 4" key="1">
    <citation type="submission" date="2018-06" db="EMBL/GenBank/DDBJ databases">
        <title>Genome sequencing of Oceanotoga sp. sy52.</title>
        <authorList>
            <person name="Mori K."/>
        </authorList>
    </citation>
    <scope>NUCLEOTIDE SEQUENCE [LARGE SCALE GENOMIC DNA]</scope>
    <source>
        <strain evidence="4">sy52</strain>
    </source>
</reference>
<sequence>MGWLKKAVKYEEEFKFKEALNIYKKKEKKLKIEDGSLIRYGTLLYEFQMYNDAKRIYEKIIKLAPNKLEHKEMLAKIYENLNKTTKAVELYKELNIKDKVQTLIDKENFNNPNLKIIKKFIELFNGREDVISFQYENGYRPIRRPLNTKDVYNHFKGKRTLGIYQLKKDNTIKFAAYDIDIKKAYHKTSEENKNNEKLKDITHQLIDKLNNLNFNTYVEWSGNKGYHIWIFFETPVQSYKVKCVMEYLLNQIQTQEEIGVEIFPKQSNIGEGLGNLIKVPLGLHQKTKNKCLFVNKDTLTPIKNQIKYLMNIEYTNYDIIKELYNECSSDFVYKTIVKSKTKKANKNTIKNVIRKEINNNTQNDDIKKIITNCTIIKQIIKKIENEAYITEEEEKIFVESLIKIKDSKNFIEEMLKKTINFSAIRLDLLMKKEKNIPITCEEIKKTILNKELHLNLEKCNCKFLTTYNSPYSIIYDIDKLFLEKVEINDIVKKIMEKNSQKYEIEKEIKSLKKMILKIMGEKTEINFDLGIIKKDGNDVNIII</sequence>
<evidence type="ECO:0000256" key="1">
    <source>
        <dbReference type="PROSITE-ProRule" id="PRU00339"/>
    </source>
</evidence>
<dbReference type="InParanoid" id="A0A7G1G594"/>
<feature type="domain" description="TOTE conflict system primase" evidence="2">
    <location>
        <begin position="117"/>
        <end position="321"/>
    </location>
</feature>
<dbReference type="RefSeq" id="WP_190614484.1">
    <property type="nucleotide sequence ID" value="NZ_AP018712.1"/>
</dbReference>
<feature type="repeat" description="TPR" evidence="1">
    <location>
        <begin position="34"/>
        <end position="67"/>
    </location>
</feature>